<dbReference type="EMBL" id="MFIX01000152">
    <property type="protein sequence ID" value="OGG03304.1"/>
    <property type="molecule type" value="Genomic_DNA"/>
</dbReference>
<dbReference type="Proteomes" id="UP000179129">
    <property type="component" value="Unassembled WGS sequence"/>
</dbReference>
<dbReference type="Pfam" id="PF10633">
    <property type="entry name" value="NPCBM_assoc"/>
    <property type="match status" value="1"/>
</dbReference>
<evidence type="ECO:0000313" key="6">
    <source>
        <dbReference type="EMBL" id="OGG03304.1"/>
    </source>
</evidence>
<dbReference type="Pfam" id="PF00753">
    <property type="entry name" value="Lactamase_B"/>
    <property type="match status" value="2"/>
</dbReference>
<evidence type="ECO:0000256" key="2">
    <source>
        <dbReference type="ARBA" id="ARBA00022723"/>
    </source>
</evidence>
<dbReference type="STRING" id="1817867.A3F83_00055"/>
<dbReference type="AlphaFoldDB" id="A0A1F5YT63"/>
<evidence type="ECO:0000313" key="7">
    <source>
        <dbReference type="Proteomes" id="UP000179129"/>
    </source>
</evidence>
<dbReference type="InterPro" id="IPR051453">
    <property type="entry name" value="MBL_Glyoxalase_II"/>
</dbReference>
<gene>
    <name evidence="6" type="ORF">A3F83_00055</name>
</gene>
<protein>
    <recommendedName>
        <fullName evidence="5">Metallo-beta-lactamase domain-containing protein</fullName>
    </recommendedName>
</protein>
<evidence type="ECO:0000256" key="1">
    <source>
        <dbReference type="ARBA" id="ARBA00001947"/>
    </source>
</evidence>
<keyword evidence="2" id="KW-0479">Metal-binding</keyword>
<proteinExistence type="predicted"/>
<accession>A0A1F5YT63</accession>
<dbReference type="GO" id="GO:0016787">
    <property type="term" value="F:hydrolase activity"/>
    <property type="evidence" value="ECO:0007669"/>
    <property type="project" value="UniProtKB-KW"/>
</dbReference>
<organism evidence="6 7">
    <name type="scientific">Candidatus Glassbacteria bacterium RIFCSPLOWO2_12_FULL_58_11</name>
    <dbReference type="NCBI Taxonomy" id="1817867"/>
    <lineage>
        <taxon>Bacteria</taxon>
        <taxon>Candidatus Glassiibacteriota</taxon>
    </lineage>
</organism>
<comment type="cofactor">
    <cofactor evidence="1">
        <name>Zn(2+)</name>
        <dbReference type="ChEBI" id="CHEBI:29105"/>
    </cofactor>
</comment>
<evidence type="ECO:0000256" key="4">
    <source>
        <dbReference type="ARBA" id="ARBA00022833"/>
    </source>
</evidence>
<dbReference type="SUPFAM" id="SSF56281">
    <property type="entry name" value="Metallo-hydrolase/oxidoreductase"/>
    <property type="match status" value="2"/>
</dbReference>
<evidence type="ECO:0000259" key="5">
    <source>
        <dbReference type="SMART" id="SM00849"/>
    </source>
</evidence>
<dbReference type="CDD" id="cd06262">
    <property type="entry name" value="metallo-hydrolase-like_MBL-fold"/>
    <property type="match status" value="2"/>
</dbReference>
<dbReference type="GO" id="GO:0046872">
    <property type="term" value="F:metal ion binding"/>
    <property type="evidence" value="ECO:0007669"/>
    <property type="project" value="UniProtKB-KW"/>
</dbReference>
<comment type="caution">
    <text evidence="6">The sequence shown here is derived from an EMBL/GenBank/DDBJ whole genome shotgun (WGS) entry which is preliminary data.</text>
</comment>
<dbReference type="SMART" id="SM00849">
    <property type="entry name" value="Lactamase_B"/>
    <property type="match status" value="2"/>
</dbReference>
<dbReference type="InterPro" id="IPR036866">
    <property type="entry name" value="RibonucZ/Hydroxyglut_hydro"/>
</dbReference>
<feature type="non-terminal residue" evidence="6">
    <location>
        <position position="1"/>
    </location>
</feature>
<dbReference type="Gene3D" id="3.60.15.10">
    <property type="entry name" value="Ribonuclease Z/Hydroxyacylglutathione hydrolase-like"/>
    <property type="match status" value="2"/>
</dbReference>
<name>A0A1F5YT63_9BACT</name>
<dbReference type="PANTHER" id="PTHR46233">
    <property type="entry name" value="HYDROXYACYLGLUTATHIONE HYDROLASE GLOC"/>
    <property type="match status" value="1"/>
</dbReference>
<sequence>IDSGDARVLELLGRLGISKIDWVLYTHSHRDQCQGAPHLVKAGVKVAVPKEEERFFTDATGFWEAFQLYIRYSYKPDQFKLRENMPVDRTLSEGETFEWEGLKFKVLDTPGHTLGSVSYLAEIDGKLRAFTGDMIYAPGQLVNLWSFDYKYWDGGFEGVKKDLAGLEKVLAAGAGELLPSHGVTIDQPKEAVALLKRNIEELYDFGPDPEYTPPSRGRNRPSVPWQQVSEHLYHVNPTSYAVLSKDGEALFYDWYAVEGREEESFDRIEKIAQGLGFKRVDVVIPSHFHEDHIRGFPDLKKRYGTKFWVYENMVDILAHPSYYNLPCLAPEVIVADRVLHDEEVITWKEYQFTIYHYPGQTMYHQAMGGVIDGKKVLFTGDTDTYDPDDPTLVRRNLKLHGISTYLNYYLLEPGMGYIKAMKRLADFNPELFLKAHGGAKSGNAEMYRLNLETISKREALVRKVLPYEDPNLGFDPNWICFYPFRTVIVPGQAFETRVKIRNHLERVMEATVSLRLPEGWRAEPESGSLRIAGKGKNELTFTVRVPEGALTRKRTVITAQVEADGRNWGEFAEMLLDRE</sequence>
<evidence type="ECO:0000256" key="3">
    <source>
        <dbReference type="ARBA" id="ARBA00022801"/>
    </source>
</evidence>
<feature type="domain" description="Metallo-beta-lactamase" evidence="5">
    <location>
        <begin position="13"/>
        <end position="181"/>
    </location>
</feature>
<dbReference type="InterPro" id="IPR018905">
    <property type="entry name" value="A-galactase_NEW3"/>
</dbReference>
<feature type="domain" description="Metallo-beta-lactamase" evidence="5">
    <location>
        <begin position="236"/>
        <end position="436"/>
    </location>
</feature>
<dbReference type="PANTHER" id="PTHR46233:SF3">
    <property type="entry name" value="HYDROXYACYLGLUTATHIONE HYDROLASE GLOC"/>
    <property type="match status" value="1"/>
</dbReference>
<reference evidence="6 7" key="1">
    <citation type="journal article" date="2016" name="Nat. Commun.">
        <title>Thousands of microbial genomes shed light on interconnected biogeochemical processes in an aquifer system.</title>
        <authorList>
            <person name="Anantharaman K."/>
            <person name="Brown C.T."/>
            <person name="Hug L.A."/>
            <person name="Sharon I."/>
            <person name="Castelle C.J."/>
            <person name="Probst A.J."/>
            <person name="Thomas B.C."/>
            <person name="Singh A."/>
            <person name="Wilkins M.J."/>
            <person name="Karaoz U."/>
            <person name="Brodie E.L."/>
            <person name="Williams K.H."/>
            <person name="Hubbard S.S."/>
            <person name="Banfield J.F."/>
        </authorList>
    </citation>
    <scope>NUCLEOTIDE SEQUENCE [LARGE SCALE GENOMIC DNA]</scope>
</reference>
<keyword evidence="3" id="KW-0378">Hydrolase</keyword>
<dbReference type="InterPro" id="IPR001279">
    <property type="entry name" value="Metallo-B-lactamas"/>
</dbReference>
<keyword evidence="4" id="KW-0862">Zinc</keyword>